<dbReference type="Proteomes" id="UP000023152">
    <property type="component" value="Unassembled WGS sequence"/>
</dbReference>
<keyword evidence="2" id="KW-1185">Reference proteome</keyword>
<reference evidence="1 2" key="1">
    <citation type="journal article" date="2013" name="Curr. Biol.">
        <title>The Genome of the Foraminiferan Reticulomyxa filosa.</title>
        <authorList>
            <person name="Glockner G."/>
            <person name="Hulsmann N."/>
            <person name="Schleicher M."/>
            <person name="Noegel A.A."/>
            <person name="Eichinger L."/>
            <person name="Gallinger C."/>
            <person name="Pawlowski J."/>
            <person name="Sierra R."/>
            <person name="Euteneuer U."/>
            <person name="Pillet L."/>
            <person name="Moustafa A."/>
            <person name="Platzer M."/>
            <person name="Groth M."/>
            <person name="Szafranski K."/>
            <person name="Schliwa M."/>
        </authorList>
    </citation>
    <scope>NUCLEOTIDE SEQUENCE [LARGE SCALE GENOMIC DNA]</scope>
</reference>
<dbReference type="SUPFAM" id="SSF117281">
    <property type="entry name" value="Kelch motif"/>
    <property type="match status" value="1"/>
</dbReference>
<proteinExistence type="predicted"/>
<protein>
    <submittedName>
        <fullName evidence="1">Uncharacterized protein</fullName>
    </submittedName>
</protein>
<evidence type="ECO:0000313" key="1">
    <source>
        <dbReference type="EMBL" id="ETN98213.1"/>
    </source>
</evidence>
<dbReference type="Gene3D" id="2.120.10.80">
    <property type="entry name" value="Kelch-type beta propeller"/>
    <property type="match status" value="1"/>
</dbReference>
<dbReference type="InterPro" id="IPR015915">
    <property type="entry name" value="Kelch-typ_b-propeller"/>
</dbReference>
<dbReference type="EMBL" id="ASPP01047344">
    <property type="protein sequence ID" value="ETN98213.1"/>
    <property type="molecule type" value="Genomic_DNA"/>
</dbReference>
<accession>X6L9J9</accession>
<name>X6L9J9_RETFI</name>
<feature type="non-terminal residue" evidence="1">
    <location>
        <position position="1"/>
    </location>
</feature>
<gene>
    <name evidence="1" type="ORF">RFI_39301</name>
</gene>
<dbReference type="AlphaFoldDB" id="X6L9J9"/>
<evidence type="ECO:0000313" key="2">
    <source>
        <dbReference type="Proteomes" id="UP000023152"/>
    </source>
</evidence>
<comment type="caution">
    <text evidence="1">The sequence shown here is derived from an EMBL/GenBank/DDBJ whole genome shotgun (WGS) entry which is preliminary data.</text>
</comment>
<organism evidence="1 2">
    <name type="scientific">Reticulomyxa filosa</name>
    <dbReference type="NCBI Taxonomy" id="46433"/>
    <lineage>
        <taxon>Eukaryota</taxon>
        <taxon>Sar</taxon>
        <taxon>Rhizaria</taxon>
        <taxon>Retaria</taxon>
        <taxon>Foraminifera</taxon>
        <taxon>Monothalamids</taxon>
        <taxon>Reticulomyxidae</taxon>
        <taxon>Reticulomyxa</taxon>
    </lineage>
</organism>
<sequence length="113" mass="12992">VCINDVILFFGGCNLNAISKSVHKYSIRENKLVTFENTLPSPLRDFVAILNEEDNDIHIIGGLNDKNIVVAIHIKTNVRVWDPLQLVMICYLLFILIKHKQIILHVMNSQRKK</sequence>